<dbReference type="AlphaFoldDB" id="A0A830FI52"/>
<dbReference type="EMBL" id="BMPG01000002">
    <property type="protein sequence ID" value="GGL58186.1"/>
    <property type="molecule type" value="Genomic_DNA"/>
</dbReference>
<feature type="transmembrane region" description="Helical" evidence="1">
    <location>
        <begin position="12"/>
        <end position="31"/>
    </location>
</feature>
<sequence>MSDTATATDKRTGIALVFGLLAAASAAYLLVGGTQLGRAYGMGLALVFAALSVAAVHAYE</sequence>
<organism evidence="2 3">
    <name type="scientific">Halocalculus aciditolerans</name>
    <dbReference type="NCBI Taxonomy" id="1383812"/>
    <lineage>
        <taxon>Archaea</taxon>
        <taxon>Methanobacteriati</taxon>
        <taxon>Methanobacteriota</taxon>
        <taxon>Stenosarchaea group</taxon>
        <taxon>Halobacteria</taxon>
        <taxon>Halobacteriales</taxon>
        <taxon>Halobacteriaceae</taxon>
        <taxon>Halocalculus</taxon>
    </lineage>
</organism>
<protein>
    <submittedName>
        <fullName evidence="2">Uncharacterized protein</fullName>
    </submittedName>
</protein>
<dbReference type="Pfam" id="PF24369">
    <property type="entry name" value="DUF7525"/>
    <property type="match status" value="1"/>
</dbReference>
<dbReference type="InterPro" id="IPR055947">
    <property type="entry name" value="DUF7525"/>
</dbReference>
<proteinExistence type="predicted"/>
<gene>
    <name evidence="2" type="ORF">GCM10009039_15470</name>
</gene>
<accession>A0A830FI52</accession>
<keyword evidence="1" id="KW-0472">Membrane</keyword>
<evidence type="ECO:0000313" key="2">
    <source>
        <dbReference type="EMBL" id="GGL58186.1"/>
    </source>
</evidence>
<evidence type="ECO:0000256" key="1">
    <source>
        <dbReference type="SAM" id="Phobius"/>
    </source>
</evidence>
<feature type="transmembrane region" description="Helical" evidence="1">
    <location>
        <begin position="37"/>
        <end position="59"/>
    </location>
</feature>
<comment type="caution">
    <text evidence="2">The sequence shown here is derived from an EMBL/GenBank/DDBJ whole genome shotgun (WGS) entry which is preliminary data.</text>
</comment>
<name>A0A830FI52_9EURY</name>
<reference evidence="2" key="1">
    <citation type="journal article" date="2014" name="Int. J. Syst. Evol. Microbiol.">
        <title>Complete genome sequence of Corynebacterium casei LMG S-19264T (=DSM 44701T), isolated from a smear-ripened cheese.</title>
        <authorList>
            <consortium name="US DOE Joint Genome Institute (JGI-PGF)"/>
            <person name="Walter F."/>
            <person name="Albersmeier A."/>
            <person name="Kalinowski J."/>
            <person name="Ruckert C."/>
        </authorList>
    </citation>
    <scope>NUCLEOTIDE SEQUENCE</scope>
    <source>
        <strain evidence="2">JCM 19596</strain>
    </source>
</reference>
<keyword evidence="1" id="KW-0812">Transmembrane</keyword>
<dbReference type="Proteomes" id="UP000607197">
    <property type="component" value="Unassembled WGS sequence"/>
</dbReference>
<evidence type="ECO:0000313" key="3">
    <source>
        <dbReference type="Proteomes" id="UP000607197"/>
    </source>
</evidence>
<dbReference type="RefSeq" id="WP_188977605.1">
    <property type="nucleotide sequence ID" value="NZ_BMPG01000002.1"/>
</dbReference>
<keyword evidence="1" id="KW-1133">Transmembrane helix</keyword>
<reference evidence="2" key="2">
    <citation type="submission" date="2020-09" db="EMBL/GenBank/DDBJ databases">
        <authorList>
            <person name="Sun Q."/>
            <person name="Ohkuma M."/>
        </authorList>
    </citation>
    <scope>NUCLEOTIDE SEQUENCE</scope>
    <source>
        <strain evidence="2">JCM 19596</strain>
    </source>
</reference>
<keyword evidence="3" id="KW-1185">Reference proteome</keyword>